<evidence type="ECO:0000256" key="1">
    <source>
        <dbReference type="SAM" id="Phobius"/>
    </source>
</evidence>
<reference evidence="2" key="1">
    <citation type="journal article" date="2014" name="Int. J. Syst. Evol. Microbiol.">
        <title>Complete genome sequence of Corynebacterium casei LMG S-19264T (=DSM 44701T), isolated from a smear-ripened cheese.</title>
        <authorList>
            <consortium name="US DOE Joint Genome Institute (JGI-PGF)"/>
            <person name="Walter F."/>
            <person name="Albersmeier A."/>
            <person name="Kalinowski J."/>
            <person name="Ruckert C."/>
        </authorList>
    </citation>
    <scope>NUCLEOTIDE SEQUENCE</scope>
    <source>
        <strain evidence="2">JCM 3090</strain>
    </source>
</reference>
<dbReference type="Proteomes" id="UP000649739">
    <property type="component" value="Unassembled WGS sequence"/>
</dbReference>
<gene>
    <name evidence="2" type="ORF">GCM10010123_22690</name>
</gene>
<keyword evidence="3" id="KW-1185">Reference proteome</keyword>
<keyword evidence="1" id="KW-0812">Transmembrane</keyword>
<dbReference type="EMBL" id="BMQB01000004">
    <property type="protein sequence ID" value="GGJ92322.1"/>
    <property type="molecule type" value="Genomic_DNA"/>
</dbReference>
<evidence type="ECO:0008006" key="4">
    <source>
        <dbReference type="Google" id="ProtNLM"/>
    </source>
</evidence>
<sequence>MDSRAASVRVAGTLALVAAFGIFGLLALDVPTPAAILPLAGFLLILGCALRLESAILERRLPPTDD</sequence>
<feature type="transmembrane region" description="Helical" evidence="1">
    <location>
        <begin position="34"/>
        <end position="52"/>
    </location>
</feature>
<keyword evidence="1" id="KW-0472">Membrane</keyword>
<evidence type="ECO:0000313" key="3">
    <source>
        <dbReference type="Proteomes" id="UP000649739"/>
    </source>
</evidence>
<name>A0A8J3B3S5_9ACTN</name>
<accession>A0A8J3B3S5</accession>
<keyword evidence="1" id="KW-1133">Transmembrane helix</keyword>
<evidence type="ECO:0000313" key="2">
    <source>
        <dbReference type="EMBL" id="GGJ92322.1"/>
    </source>
</evidence>
<protein>
    <recommendedName>
        <fullName evidence="4">Transmembrane protein</fullName>
    </recommendedName>
</protein>
<dbReference type="AlphaFoldDB" id="A0A8J3B3S5"/>
<organism evidence="2 3">
    <name type="scientific">Pilimelia anulata</name>
    <dbReference type="NCBI Taxonomy" id="53371"/>
    <lineage>
        <taxon>Bacteria</taxon>
        <taxon>Bacillati</taxon>
        <taxon>Actinomycetota</taxon>
        <taxon>Actinomycetes</taxon>
        <taxon>Micromonosporales</taxon>
        <taxon>Micromonosporaceae</taxon>
        <taxon>Pilimelia</taxon>
    </lineage>
</organism>
<reference evidence="2" key="2">
    <citation type="submission" date="2020-09" db="EMBL/GenBank/DDBJ databases">
        <authorList>
            <person name="Sun Q."/>
            <person name="Ohkuma M."/>
        </authorList>
    </citation>
    <scope>NUCLEOTIDE SEQUENCE</scope>
    <source>
        <strain evidence="2">JCM 3090</strain>
    </source>
</reference>
<feature type="transmembrane region" description="Helical" evidence="1">
    <location>
        <begin position="7"/>
        <end position="28"/>
    </location>
</feature>
<dbReference type="RefSeq" id="WP_189170050.1">
    <property type="nucleotide sequence ID" value="NZ_BMQB01000004.1"/>
</dbReference>
<comment type="caution">
    <text evidence="2">The sequence shown here is derived from an EMBL/GenBank/DDBJ whole genome shotgun (WGS) entry which is preliminary data.</text>
</comment>
<proteinExistence type="predicted"/>